<evidence type="ECO:0000313" key="8">
    <source>
        <dbReference type="EMBL" id="KKL11375.1"/>
    </source>
</evidence>
<name>A0A0F9APN9_9ZZZZ</name>
<dbReference type="AlphaFoldDB" id="A0A0F9APN9"/>
<evidence type="ECO:0000256" key="1">
    <source>
        <dbReference type="ARBA" id="ARBA00004141"/>
    </source>
</evidence>
<feature type="transmembrane region" description="Helical" evidence="7">
    <location>
        <begin position="84"/>
        <end position="117"/>
    </location>
</feature>
<evidence type="ECO:0000256" key="2">
    <source>
        <dbReference type="ARBA" id="ARBA00009773"/>
    </source>
</evidence>
<dbReference type="Gene3D" id="3.30.365.10">
    <property type="entry name" value="Aldehyde oxidase/xanthine dehydrogenase, molybdopterin binding domain"/>
    <property type="match status" value="1"/>
</dbReference>
<feature type="non-terminal residue" evidence="8">
    <location>
        <position position="1"/>
    </location>
</feature>
<sequence length="482" mass="51498">LGETVQERGGELLNGLLASVGGIVNTLLLFVIVPVVAFYLLLDWDNMVAKIDALLPREHAPTVRQLAREIDETLASFIRGQGTVCLILGSFYAVALMLMGLQFGVVVGAVAGLLTFIPYVGALVGGGFGGKEDVTVETYLALLALHTMRPVRLEYTWWAARSGCTLSGCFSRWPPSARCSALSACWSPCRWPRRWAWSCGSSSRATRTARFTGGTRRPMSSIRPRGMTMPSDRPATDPQQLVLSLPVRAALGREDFFVSPSNAVAVSMLTGGTPGGGGKLDGHEPRDAPDQPFARSDRHAPFGSQRHAGQQQGGIAGIDQHGEQHGQPIARGIEPASVLTRRIDIAAKMLEHAGFIQLGMQQRRLHEYEMQQGRDQPRCTTGQNGAGHDFQEHGSVAGKAGGVAHVMRGVMQAIGLDMAGHEHQPEPEKGSAGNRHEAGGAAVGKRAGGCGHCGHLCHVSLAVIPDGWCFRAHGRSPGLRVK</sequence>
<feature type="region of interest" description="Disordered" evidence="6">
    <location>
        <begin position="208"/>
        <end position="237"/>
    </location>
</feature>
<feature type="non-terminal residue" evidence="8">
    <location>
        <position position="482"/>
    </location>
</feature>
<gene>
    <name evidence="8" type="ORF">LCGC14_2546450</name>
</gene>
<dbReference type="InterPro" id="IPR002549">
    <property type="entry name" value="AI-2E-like"/>
</dbReference>
<evidence type="ECO:0000256" key="3">
    <source>
        <dbReference type="ARBA" id="ARBA00022692"/>
    </source>
</evidence>
<evidence type="ECO:0000256" key="5">
    <source>
        <dbReference type="ARBA" id="ARBA00023136"/>
    </source>
</evidence>
<dbReference type="GO" id="GO:0016491">
    <property type="term" value="F:oxidoreductase activity"/>
    <property type="evidence" value="ECO:0007669"/>
    <property type="project" value="InterPro"/>
</dbReference>
<reference evidence="8" key="1">
    <citation type="journal article" date="2015" name="Nature">
        <title>Complex archaea that bridge the gap between prokaryotes and eukaryotes.</title>
        <authorList>
            <person name="Spang A."/>
            <person name="Saw J.H."/>
            <person name="Jorgensen S.L."/>
            <person name="Zaremba-Niedzwiedzka K."/>
            <person name="Martijn J."/>
            <person name="Lind A.E."/>
            <person name="van Eijk R."/>
            <person name="Schleper C."/>
            <person name="Guy L."/>
            <person name="Ettema T.J."/>
        </authorList>
    </citation>
    <scope>NUCLEOTIDE SEQUENCE</scope>
</reference>
<comment type="subcellular location">
    <subcellularLocation>
        <location evidence="1">Membrane</location>
        <topology evidence="1">Multi-pass membrane protein</topology>
    </subcellularLocation>
</comment>
<keyword evidence="4 7" id="KW-1133">Transmembrane helix</keyword>
<feature type="region of interest" description="Disordered" evidence="6">
    <location>
        <begin position="268"/>
        <end position="333"/>
    </location>
</feature>
<comment type="similarity">
    <text evidence="2">Belongs to the autoinducer-2 exporter (AI-2E) (TC 2.A.86) family.</text>
</comment>
<dbReference type="SUPFAM" id="SSF56003">
    <property type="entry name" value="Molybdenum cofactor-binding domain"/>
    <property type="match status" value="1"/>
</dbReference>
<feature type="transmembrane region" description="Helical" evidence="7">
    <location>
        <begin position="20"/>
        <end position="42"/>
    </location>
</feature>
<evidence type="ECO:0000256" key="6">
    <source>
        <dbReference type="SAM" id="MobiDB-lite"/>
    </source>
</evidence>
<keyword evidence="3 7" id="KW-0812">Transmembrane</keyword>
<protein>
    <submittedName>
        <fullName evidence="8">Uncharacterized protein</fullName>
    </submittedName>
</protein>
<dbReference type="EMBL" id="LAZR01041681">
    <property type="protein sequence ID" value="KKL11375.1"/>
    <property type="molecule type" value="Genomic_DNA"/>
</dbReference>
<feature type="compositionally biased region" description="Basic and acidic residues" evidence="6">
    <location>
        <begin position="280"/>
        <end position="300"/>
    </location>
</feature>
<comment type="caution">
    <text evidence="8">The sequence shown here is derived from an EMBL/GenBank/DDBJ whole genome shotgun (WGS) entry which is preliminary data.</text>
</comment>
<evidence type="ECO:0000256" key="4">
    <source>
        <dbReference type="ARBA" id="ARBA00022989"/>
    </source>
</evidence>
<organism evidence="8">
    <name type="scientific">marine sediment metagenome</name>
    <dbReference type="NCBI Taxonomy" id="412755"/>
    <lineage>
        <taxon>unclassified sequences</taxon>
        <taxon>metagenomes</taxon>
        <taxon>ecological metagenomes</taxon>
    </lineage>
</organism>
<dbReference type="InterPro" id="IPR037165">
    <property type="entry name" value="AldOxase/xan_DH_Mopterin-bd_sf"/>
</dbReference>
<feature type="region of interest" description="Disordered" evidence="6">
    <location>
        <begin position="421"/>
        <end position="444"/>
    </location>
</feature>
<evidence type="ECO:0000256" key="7">
    <source>
        <dbReference type="SAM" id="Phobius"/>
    </source>
</evidence>
<keyword evidence="5 7" id="KW-0472">Membrane</keyword>
<accession>A0A0F9APN9</accession>
<feature type="compositionally biased region" description="Basic and acidic residues" evidence="6">
    <location>
        <begin position="421"/>
        <end position="438"/>
    </location>
</feature>
<proteinExistence type="inferred from homology"/>
<dbReference type="GO" id="GO:0016020">
    <property type="term" value="C:membrane"/>
    <property type="evidence" value="ECO:0007669"/>
    <property type="project" value="UniProtKB-SubCell"/>
</dbReference>
<dbReference type="Pfam" id="PF01594">
    <property type="entry name" value="AI-2E_transport"/>
    <property type="match status" value="1"/>
</dbReference>
<feature type="compositionally biased region" description="Low complexity" evidence="6">
    <location>
        <begin position="208"/>
        <end position="217"/>
    </location>
</feature>